<evidence type="ECO:0000313" key="2">
    <source>
        <dbReference type="Proteomes" id="UP000650511"/>
    </source>
</evidence>
<protein>
    <submittedName>
        <fullName evidence="1">Uncharacterized protein</fullName>
    </submittedName>
</protein>
<evidence type="ECO:0000313" key="1">
    <source>
        <dbReference type="EMBL" id="GGI06991.1"/>
    </source>
</evidence>
<gene>
    <name evidence="1" type="ORF">GCM10011354_21860</name>
</gene>
<proteinExistence type="predicted"/>
<reference evidence="1" key="2">
    <citation type="submission" date="2020-09" db="EMBL/GenBank/DDBJ databases">
        <authorList>
            <person name="Sun Q."/>
            <person name="Zhou Y."/>
        </authorList>
    </citation>
    <scope>NUCLEOTIDE SEQUENCE</scope>
    <source>
        <strain evidence="1">CGMCC 1.14988</strain>
    </source>
</reference>
<dbReference type="Proteomes" id="UP000650511">
    <property type="component" value="Unassembled WGS sequence"/>
</dbReference>
<keyword evidence="2" id="KW-1185">Reference proteome</keyword>
<name>A0A8J3AB17_9ACTN</name>
<dbReference type="AlphaFoldDB" id="A0A8J3AB17"/>
<dbReference type="RefSeq" id="WP_165403891.1">
    <property type="nucleotide sequence ID" value="NZ_BMHA01000007.1"/>
</dbReference>
<reference evidence="1" key="1">
    <citation type="journal article" date="2014" name="Int. J. Syst. Evol. Microbiol.">
        <title>Complete genome sequence of Corynebacterium casei LMG S-19264T (=DSM 44701T), isolated from a smear-ripened cheese.</title>
        <authorList>
            <consortium name="US DOE Joint Genome Institute (JGI-PGF)"/>
            <person name="Walter F."/>
            <person name="Albersmeier A."/>
            <person name="Kalinowski J."/>
            <person name="Ruckert C."/>
        </authorList>
    </citation>
    <scope>NUCLEOTIDE SEQUENCE</scope>
    <source>
        <strain evidence="1">CGMCC 1.14988</strain>
    </source>
</reference>
<sequence length="51" mass="5325">MVPDTCDTSQDVTADGRRVRSGRAPGIALIASSLGRSLGCVDARLTRSTYA</sequence>
<comment type="caution">
    <text evidence="1">The sequence shown here is derived from an EMBL/GenBank/DDBJ whole genome shotgun (WGS) entry which is preliminary data.</text>
</comment>
<accession>A0A8J3AB17</accession>
<organism evidence="1 2">
    <name type="scientific">Egicoccus halophilus</name>
    <dbReference type="NCBI Taxonomy" id="1670830"/>
    <lineage>
        <taxon>Bacteria</taxon>
        <taxon>Bacillati</taxon>
        <taxon>Actinomycetota</taxon>
        <taxon>Nitriliruptoria</taxon>
        <taxon>Egicoccales</taxon>
        <taxon>Egicoccaceae</taxon>
        <taxon>Egicoccus</taxon>
    </lineage>
</organism>
<dbReference type="EMBL" id="BMHA01000007">
    <property type="protein sequence ID" value="GGI06991.1"/>
    <property type="molecule type" value="Genomic_DNA"/>
</dbReference>